<reference evidence="1 2" key="1">
    <citation type="submission" date="2016-05" db="EMBL/GenBank/DDBJ databases">
        <title>Genome sequencing reveals origins of a unique bacterial endosymbiosis in the earliest lineages of terrestrial Fungi.</title>
        <authorList>
            <consortium name="DOE Joint Genome Institute"/>
            <person name="Uehling J."/>
            <person name="Gryganskyi A."/>
            <person name="Hameed K."/>
            <person name="Tschaplinski T."/>
            <person name="Misztal P."/>
            <person name="Wu S."/>
            <person name="Desiro A."/>
            <person name="Vande Pol N."/>
            <person name="Du Z.-Y."/>
            <person name="Zienkiewicz A."/>
            <person name="Zienkiewicz K."/>
            <person name="Morin E."/>
            <person name="Tisserant E."/>
            <person name="Splivallo R."/>
            <person name="Hainaut M."/>
            <person name="Henrissat B."/>
            <person name="Ohm R."/>
            <person name="Kuo A."/>
            <person name="Yan J."/>
            <person name="Lipzen A."/>
            <person name="Nolan M."/>
            <person name="Labutti K."/>
            <person name="Barry K."/>
            <person name="Goldstein A."/>
            <person name="Labbe J."/>
            <person name="Schadt C."/>
            <person name="Tuskan G."/>
            <person name="Grigoriev I."/>
            <person name="Martin F."/>
            <person name="Vilgalys R."/>
            <person name="Bonito G."/>
        </authorList>
    </citation>
    <scope>NUCLEOTIDE SEQUENCE [LARGE SCALE GENOMIC DNA]</scope>
    <source>
        <strain evidence="1 2">AG-77</strain>
    </source>
</reference>
<evidence type="ECO:0000313" key="1">
    <source>
        <dbReference type="EMBL" id="OAQ25406.1"/>
    </source>
</evidence>
<name>A0A197JLN4_9FUNG</name>
<accession>A0A197JLN4</accession>
<dbReference type="Proteomes" id="UP000078512">
    <property type="component" value="Unassembled WGS sequence"/>
</dbReference>
<evidence type="ECO:0000313" key="2">
    <source>
        <dbReference type="Proteomes" id="UP000078512"/>
    </source>
</evidence>
<dbReference type="EMBL" id="KV442079">
    <property type="protein sequence ID" value="OAQ25406.1"/>
    <property type="molecule type" value="Genomic_DNA"/>
</dbReference>
<protein>
    <submittedName>
        <fullName evidence="1">Uncharacterized protein</fullName>
    </submittedName>
</protein>
<organism evidence="1 2">
    <name type="scientific">Linnemannia elongata AG-77</name>
    <dbReference type="NCBI Taxonomy" id="1314771"/>
    <lineage>
        <taxon>Eukaryota</taxon>
        <taxon>Fungi</taxon>
        <taxon>Fungi incertae sedis</taxon>
        <taxon>Mucoromycota</taxon>
        <taxon>Mortierellomycotina</taxon>
        <taxon>Mortierellomycetes</taxon>
        <taxon>Mortierellales</taxon>
        <taxon>Mortierellaceae</taxon>
        <taxon>Linnemannia</taxon>
    </lineage>
</organism>
<dbReference type="AlphaFoldDB" id="A0A197JLN4"/>
<sequence length="115" mass="12169">MWSQDPPLLFAPVHYLAHGVLVLLVLPEKGWLSIEIKTKLFQGGRGGGISEGKDLWVKVGGYWGRLEVEWRVFCRSCCCGGDDGGCSHGCEREGGGGGLATGRGRGTASGGFGCR</sequence>
<keyword evidence="2" id="KW-1185">Reference proteome</keyword>
<gene>
    <name evidence="1" type="ORF">K457DRAFT_761330</name>
</gene>
<proteinExistence type="predicted"/>